<protein>
    <submittedName>
        <fullName evidence="1">Uncharacterized protein</fullName>
    </submittedName>
</protein>
<name>A0AAU9AGT7_LYSEN</name>
<gene>
    <name evidence="1" type="ORF">LEN_0236</name>
</gene>
<evidence type="ECO:0000313" key="2">
    <source>
        <dbReference type="Proteomes" id="UP000218824"/>
    </source>
</evidence>
<evidence type="ECO:0000313" key="1">
    <source>
        <dbReference type="EMBL" id="BAV95723.1"/>
    </source>
</evidence>
<dbReference type="EMBL" id="AP014940">
    <property type="protein sequence ID" value="BAV95723.1"/>
    <property type="molecule type" value="Genomic_DNA"/>
</dbReference>
<proteinExistence type="predicted"/>
<dbReference type="KEGG" id="lem:LEN_0236"/>
<organism evidence="1 2">
    <name type="scientific">Lysobacter enzymogenes</name>
    <dbReference type="NCBI Taxonomy" id="69"/>
    <lineage>
        <taxon>Bacteria</taxon>
        <taxon>Pseudomonadati</taxon>
        <taxon>Pseudomonadota</taxon>
        <taxon>Gammaproteobacteria</taxon>
        <taxon>Lysobacterales</taxon>
        <taxon>Lysobacteraceae</taxon>
        <taxon>Lysobacter</taxon>
    </lineage>
</organism>
<dbReference type="Proteomes" id="UP000218824">
    <property type="component" value="Chromosome"/>
</dbReference>
<dbReference type="AlphaFoldDB" id="A0AAU9AGT7"/>
<sequence length="71" mass="8000">MARSQEKHWFHAYAQGPDGVRHFSASKQGRSVYIQEAGGKRHLCHPVVRDVESAKREIVLAFHTGVTKVES</sequence>
<accession>A0AAU9AGT7</accession>
<reference evidence="1 2" key="1">
    <citation type="journal article" date="2017" name="DNA Res.">
        <title>Complete genome sequence and expression profile of the commercial lytic enzyme producer Lysobacter enzymogenes M497-1.</title>
        <authorList>
            <person name="Takami H."/>
            <person name="Toyoda A."/>
            <person name="Uchiyama I."/>
            <person name="Itoh T."/>
            <person name="Takaki Y."/>
            <person name="Arai W."/>
            <person name="Nishi S."/>
            <person name="Kawai M."/>
            <person name="Shinya K."/>
            <person name="Ikeda H."/>
        </authorList>
    </citation>
    <scope>NUCLEOTIDE SEQUENCE [LARGE SCALE GENOMIC DNA]</scope>
    <source>
        <strain evidence="1 2">M497-1</strain>
    </source>
</reference>